<dbReference type="Gene3D" id="3.10.10.10">
    <property type="entry name" value="HIV Type 1 Reverse Transcriptase, subunit A, domain 1"/>
    <property type="match status" value="1"/>
</dbReference>
<dbReference type="Pfam" id="PF00078">
    <property type="entry name" value="RVT_1"/>
    <property type="match status" value="1"/>
</dbReference>
<dbReference type="Gene3D" id="3.30.70.270">
    <property type="match status" value="1"/>
</dbReference>
<keyword evidence="3" id="KW-1185">Reference proteome</keyword>
<sequence length="782" mass="89181">FDESLPEPKSSPSVEDDRIIEPVVKDPVRSLLLEANASDLGYPKNVKEVKGHPIEQVLGELIERTLSRSSKYTLHTWEEIFLRTGRALIDVYREEITLRVDNEAVTFNLDQTTRYSSTNDKSVNRIDIIDAVCEEYAPELLGFSNSSGGNPTPTSEPFTSEFILEEIEAYLKDDSISPEIDHADCDPEEDICLIEKLLNNDPFQLPPMDLKQSEVTKAKSSIEEPPELELKDLPSHLEYAYLEENDKLPVIIAKGLKDDEKDALLKVLKSHKRHWPLENHDIKGIDPCFCTHKILMEDDYKPTVQSQRRVNPKIHEVIKKEVLKLLDAGMIYPISDSPWVSPVHCVPKKGGITVVANEENELIPIQTFHDMIKKTMEVFMDDFSVFGDSFDSCLSNLEKMLKRCEDTNLVLNWEKCHFMCREGIVLGHKISKSGIEVNRAKVDVIAKLPHPTTVKGVRSFLETLGVISSESTPWFADYANFHAGNFIIKGMTTQQKRKFFKDVKHYFWDDPYLFRICADQIIRRCVHGQEAIDILKACHEGPTGGHHSANLIARKIFDASFFWPTIYRDAHTMIKSCDTCQRQVKSSQRDELPQNAIQVCEIFNVWGIDFMGPFPSSHGNKYILSKALPTNDARVVVKILKSLFARFGTPRAIISDHGTYFCNDQFAKVMSKYGVTHRLATAYHPQTSGQVEVSNHGLKRILERTVGENRVSWSNKLDDALWAFRTAFKTPIGCTPYKLVYGKSCHLPIELEHKAYWALKHANFDLKTEGDHQKFQLNELRD</sequence>
<dbReference type="Gene3D" id="3.30.420.10">
    <property type="entry name" value="Ribonuclease H-like superfamily/Ribonuclease H"/>
    <property type="match status" value="1"/>
</dbReference>
<keyword evidence="2" id="KW-0695">RNA-directed DNA polymerase</keyword>
<dbReference type="Pfam" id="PF00665">
    <property type="entry name" value="rve"/>
    <property type="match status" value="1"/>
</dbReference>
<dbReference type="Proteomes" id="UP001151760">
    <property type="component" value="Unassembled WGS sequence"/>
</dbReference>
<organism evidence="2 3">
    <name type="scientific">Tanacetum coccineum</name>
    <dbReference type="NCBI Taxonomy" id="301880"/>
    <lineage>
        <taxon>Eukaryota</taxon>
        <taxon>Viridiplantae</taxon>
        <taxon>Streptophyta</taxon>
        <taxon>Embryophyta</taxon>
        <taxon>Tracheophyta</taxon>
        <taxon>Spermatophyta</taxon>
        <taxon>Magnoliopsida</taxon>
        <taxon>eudicotyledons</taxon>
        <taxon>Gunneridae</taxon>
        <taxon>Pentapetalae</taxon>
        <taxon>asterids</taxon>
        <taxon>campanulids</taxon>
        <taxon>Asterales</taxon>
        <taxon>Asteraceae</taxon>
        <taxon>Asteroideae</taxon>
        <taxon>Anthemideae</taxon>
        <taxon>Anthemidinae</taxon>
        <taxon>Tanacetum</taxon>
    </lineage>
</organism>
<feature type="non-terminal residue" evidence="2">
    <location>
        <position position="1"/>
    </location>
</feature>
<evidence type="ECO:0000313" key="2">
    <source>
        <dbReference type="EMBL" id="GJT69095.1"/>
    </source>
</evidence>
<dbReference type="InterPro" id="IPR043128">
    <property type="entry name" value="Rev_trsase/Diguanyl_cyclase"/>
</dbReference>
<dbReference type="InterPro" id="IPR012337">
    <property type="entry name" value="RNaseH-like_sf"/>
</dbReference>
<dbReference type="InterPro" id="IPR000477">
    <property type="entry name" value="RT_dom"/>
</dbReference>
<evidence type="ECO:0000259" key="1">
    <source>
        <dbReference type="PROSITE" id="PS50994"/>
    </source>
</evidence>
<reference evidence="2" key="2">
    <citation type="submission" date="2022-01" db="EMBL/GenBank/DDBJ databases">
        <authorList>
            <person name="Yamashiro T."/>
            <person name="Shiraishi A."/>
            <person name="Satake H."/>
            <person name="Nakayama K."/>
        </authorList>
    </citation>
    <scope>NUCLEOTIDE SEQUENCE</scope>
</reference>
<gene>
    <name evidence="2" type="ORF">Tco_1028381</name>
</gene>
<name>A0ABQ5G0C9_9ASTR</name>
<comment type="caution">
    <text evidence="2">The sequence shown here is derived from an EMBL/GenBank/DDBJ whole genome shotgun (WGS) entry which is preliminary data.</text>
</comment>
<dbReference type="InterPro" id="IPR001584">
    <property type="entry name" value="Integrase_cat-core"/>
</dbReference>
<dbReference type="PANTHER" id="PTHR37984:SF5">
    <property type="entry name" value="PROTEIN NYNRIN-LIKE"/>
    <property type="match status" value="1"/>
</dbReference>
<feature type="domain" description="Integrase catalytic" evidence="1">
    <location>
        <begin position="620"/>
        <end position="744"/>
    </location>
</feature>
<accession>A0ABQ5G0C9</accession>
<dbReference type="InterPro" id="IPR043502">
    <property type="entry name" value="DNA/RNA_pol_sf"/>
</dbReference>
<keyword evidence="2" id="KW-0548">Nucleotidyltransferase</keyword>
<proteinExistence type="predicted"/>
<dbReference type="InterPro" id="IPR050951">
    <property type="entry name" value="Retrovirus_Pol_polyprotein"/>
</dbReference>
<keyword evidence="2" id="KW-0808">Transferase</keyword>
<dbReference type="Gene3D" id="1.10.340.70">
    <property type="match status" value="1"/>
</dbReference>
<dbReference type="Pfam" id="PF17921">
    <property type="entry name" value="Integrase_H2C2"/>
    <property type="match status" value="1"/>
</dbReference>
<dbReference type="SUPFAM" id="SSF56672">
    <property type="entry name" value="DNA/RNA polymerases"/>
    <property type="match status" value="1"/>
</dbReference>
<dbReference type="GO" id="GO:0003964">
    <property type="term" value="F:RNA-directed DNA polymerase activity"/>
    <property type="evidence" value="ECO:0007669"/>
    <property type="project" value="UniProtKB-KW"/>
</dbReference>
<dbReference type="SUPFAM" id="SSF53098">
    <property type="entry name" value="Ribonuclease H-like"/>
    <property type="match status" value="1"/>
</dbReference>
<evidence type="ECO:0000313" key="3">
    <source>
        <dbReference type="Proteomes" id="UP001151760"/>
    </source>
</evidence>
<dbReference type="PANTHER" id="PTHR37984">
    <property type="entry name" value="PROTEIN CBG26694"/>
    <property type="match status" value="1"/>
</dbReference>
<dbReference type="InterPro" id="IPR036397">
    <property type="entry name" value="RNaseH_sf"/>
</dbReference>
<protein>
    <submittedName>
        <fullName evidence="2">Reverse transcriptase domain-containing protein</fullName>
    </submittedName>
</protein>
<reference evidence="2" key="1">
    <citation type="journal article" date="2022" name="Int. J. Mol. Sci.">
        <title>Draft Genome of Tanacetum Coccineum: Genomic Comparison of Closely Related Tanacetum-Family Plants.</title>
        <authorList>
            <person name="Yamashiro T."/>
            <person name="Shiraishi A."/>
            <person name="Nakayama K."/>
            <person name="Satake H."/>
        </authorList>
    </citation>
    <scope>NUCLEOTIDE SEQUENCE</scope>
</reference>
<dbReference type="EMBL" id="BQNB010017957">
    <property type="protein sequence ID" value="GJT69095.1"/>
    <property type="molecule type" value="Genomic_DNA"/>
</dbReference>
<dbReference type="PROSITE" id="PS50994">
    <property type="entry name" value="INTEGRASE"/>
    <property type="match status" value="1"/>
</dbReference>
<dbReference type="InterPro" id="IPR041588">
    <property type="entry name" value="Integrase_H2C2"/>
</dbReference>